<organism evidence="2 3">
    <name type="scientific">Desulfatibacillum alkenivorans DSM 16219</name>
    <dbReference type="NCBI Taxonomy" id="1121393"/>
    <lineage>
        <taxon>Bacteria</taxon>
        <taxon>Pseudomonadati</taxon>
        <taxon>Thermodesulfobacteriota</taxon>
        <taxon>Desulfobacteria</taxon>
        <taxon>Desulfobacterales</taxon>
        <taxon>Desulfatibacillaceae</taxon>
        <taxon>Desulfatibacillum</taxon>
    </lineage>
</organism>
<dbReference type="AlphaFoldDB" id="A0A1M6LD70"/>
<dbReference type="PANTHER" id="PTHR42941:SF1">
    <property type="entry name" value="SLL1037 PROTEIN"/>
    <property type="match status" value="1"/>
</dbReference>
<evidence type="ECO:0000256" key="1">
    <source>
        <dbReference type="SAM" id="SignalP"/>
    </source>
</evidence>
<dbReference type="CDD" id="cd13520">
    <property type="entry name" value="PBP2_TAXI_TRAP"/>
    <property type="match status" value="1"/>
</dbReference>
<dbReference type="OrthoDB" id="9780180at2"/>
<dbReference type="Pfam" id="PF16868">
    <property type="entry name" value="NMT1_3"/>
    <property type="match status" value="1"/>
</dbReference>
<proteinExistence type="predicted"/>
<dbReference type="RefSeq" id="WP_073475556.1">
    <property type="nucleotide sequence ID" value="NZ_FQZU01000010.1"/>
</dbReference>
<keyword evidence="3" id="KW-1185">Reference proteome</keyword>
<sequence>MKKRLVFLCVVMTAMALCFGGSTAFAKMYKFSGGPSGGTFQYYASAITSLTKDSMKGSGIKVLASSSGGSIENIRLINANRAQMAVAYSGHVFQARNGKLKNDDRKYENVLAMCYFYGAPAQLVVKAKSDIKKTTDLQGKRVGVGNAGSGAAANCELFFTELGIWENVDRRFQGYRAAADAFKNNQLDAFWVFVGYPNASVIEAALQTDIRLIDVYKDAEEIGMFKKYPYFSKVVIPAGTYKGVDEPTNTFQDSSLWVASPSLTEEDAYKLLSTVFSDEGLKFMVETHKSAKAMSIENGIKGIITPLHPGAEKFWREKGVLK</sequence>
<protein>
    <recommendedName>
        <fullName evidence="4">TRAP transporter solute receptor, TAXI family</fullName>
    </recommendedName>
</protein>
<reference evidence="3" key="1">
    <citation type="submission" date="2016-11" db="EMBL/GenBank/DDBJ databases">
        <authorList>
            <person name="Varghese N."/>
            <person name="Submissions S."/>
        </authorList>
    </citation>
    <scope>NUCLEOTIDE SEQUENCE [LARGE SCALE GENOMIC DNA]</scope>
    <source>
        <strain evidence="3">DSM 16219</strain>
    </source>
</reference>
<dbReference type="SUPFAM" id="SSF53850">
    <property type="entry name" value="Periplasmic binding protein-like II"/>
    <property type="match status" value="1"/>
</dbReference>
<dbReference type="NCBIfam" id="TIGR02122">
    <property type="entry name" value="TRAP_TAXI"/>
    <property type="match status" value="1"/>
</dbReference>
<feature type="chain" id="PRO_5012906660" description="TRAP transporter solute receptor, TAXI family" evidence="1">
    <location>
        <begin position="27"/>
        <end position="322"/>
    </location>
</feature>
<accession>A0A1M6LD70</accession>
<keyword evidence="1" id="KW-0732">Signal</keyword>
<feature type="signal peptide" evidence="1">
    <location>
        <begin position="1"/>
        <end position="26"/>
    </location>
</feature>
<dbReference type="Proteomes" id="UP000183994">
    <property type="component" value="Unassembled WGS sequence"/>
</dbReference>
<dbReference type="STRING" id="1121393.SAMN02745216_02105"/>
<gene>
    <name evidence="2" type="ORF">SAMN02745216_02105</name>
</gene>
<dbReference type="InterPro" id="IPR011852">
    <property type="entry name" value="TRAP_TAXI"/>
</dbReference>
<evidence type="ECO:0000313" key="2">
    <source>
        <dbReference type="EMBL" id="SHJ69163.1"/>
    </source>
</evidence>
<dbReference type="Gene3D" id="3.40.190.10">
    <property type="entry name" value="Periplasmic binding protein-like II"/>
    <property type="match status" value="2"/>
</dbReference>
<name>A0A1M6LD70_9BACT</name>
<dbReference type="EMBL" id="FQZU01000010">
    <property type="protein sequence ID" value="SHJ69163.1"/>
    <property type="molecule type" value="Genomic_DNA"/>
</dbReference>
<dbReference type="PANTHER" id="PTHR42941">
    <property type="entry name" value="SLL1037 PROTEIN"/>
    <property type="match status" value="1"/>
</dbReference>
<evidence type="ECO:0000313" key="3">
    <source>
        <dbReference type="Proteomes" id="UP000183994"/>
    </source>
</evidence>
<evidence type="ECO:0008006" key="4">
    <source>
        <dbReference type="Google" id="ProtNLM"/>
    </source>
</evidence>